<protein>
    <submittedName>
        <fullName evidence="8">(Fe-S)-binding protein</fullName>
    </submittedName>
</protein>
<organism evidence="8 9">
    <name type="scientific">Azospirillum lipoferum</name>
    <dbReference type="NCBI Taxonomy" id="193"/>
    <lineage>
        <taxon>Bacteria</taxon>
        <taxon>Pseudomonadati</taxon>
        <taxon>Pseudomonadota</taxon>
        <taxon>Alphaproteobacteria</taxon>
        <taxon>Rhodospirillales</taxon>
        <taxon>Azospirillaceae</taxon>
        <taxon>Azospirillum</taxon>
    </lineage>
</organism>
<dbReference type="InterPro" id="IPR017896">
    <property type="entry name" value="4Fe4S_Fe-S-bd"/>
</dbReference>
<dbReference type="PANTHER" id="PTHR43255:SF1">
    <property type="entry name" value="IRON-SULFUR-BINDING OXIDOREDUCTASE FADF-RELATED"/>
    <property type="match status" value="1"/>
</dbReference>
<dbReference type="InterPro" id="IPR051460">
    <property type="entry name" value="HdrC_iron-sulfur_subunit"/>
</dbReference>
<dbReference type="Pfam" id="PF13183">
    <property type="entry name" value="Fer4_8"/>
    <property type="match status" value="1"/>
</dbReference>
<dbReference type="GO" id="GO:0046872">
    <property type="term" value="F:metal ion binding"/>
    <property type="evidence" value="ECO:0007669"/>
    <property type="project" value="UniProtKB-KW"/>
</dbReference>
<accession>A0A5A9GHI1</accession>
<evidence type="ECO:0000256" key="1">
    <source>
        <dbReference type="ARBA" id="ARBA00022485"/>
    </source>
</evidence>
<name>A0A5A9GHI1_AZOLI</name>
<reference evidence="8 9" key="1">
    <citation type="submission" date="2019-08" db="EMBL/GenBank/DDBJ databases">
        <authorList>
            <person name="Grouzdev D."/>
            <person name="Tikhonova E."/>
            <person name="Kravchenko I."/>
        </authorList>
    </citation>
    <scope>NUCLEOTIDE SEQUENCE [LARGE SCALE GENOMIC DNA]</scope>
    <source>
        <strain evidence="8 9">59b</strain>
    </source>
</reference>
<evidence type="ECO:0000256" key="4">
    <source>
        <dbReference type="ARBA" id="ARBA00023004"/>
    </source>
</evidence>
<dbReference type="AlphaFoldDB" id="A0A5A9GHI1"/>
<dbReference type="InterPro" id="IPR004017">
    <property type="entry name" value="Cys_rich_dom"/>
</dbReference>
<dbReference type="GO" id="GO:0051539">
    <property type="term" value="F:4 iron, 4 sulfur cluster binding"/>
    <property type="evidence" value="ECO:0007669"/>
    <property type="project" value="UniProtKB-KW"/>
</dbReference>
<evidence type="ECO:0000256" key="2">
    <source>
        <dbReference type="ARBA" id="ARBA00022723"/>
    </source>
</evidence>
<keyword evidence="4" id="KW-0408">Iron</keyword>
<dbReference type="PANTHER" id="PTHR43255">
    <property type="entry name" value="IRON-SULFUR-BINDING OXIDOREDUCTASE FADF-RELATED-RELATED"/>
    <property type="match status" value="1"/>
</dbReference>
<evidence type="ECO:0000256" key="5">
    <source>
        <dbReference type="ARBA" id="ARBA00023014"/>
    </source>
</evidence>
<keyword evidence="3" id="KW-0560">Oxidoreductase</keyword>
<evidence type="ECO:0000313" key="9">
    <source>
        <dbReference type="Proteomes" id="UP000324927"/>
    </source>
</evidence>
<evidence type="ECO:0000259" key="7">
    <source>
        <dbReference type="Pfam" id="PF13183"/>
    </source>
</evidence>
<sequence>MHSPQTLEDRRDFLARCTRCSQCKFVAAPRSQRHASACPSIDYGQFHAYSGGGQLIMAYGLLDGAVPHSAEMAGAVASCTMCGNCDVSCKINFGETVEPLDSLYALRAQLVHDGHSPAPHRKMMERLRRSGNSCGQPRAERARWADGLAFDGMGKAEVLLHVGSGLAYEPAGWPGLRGVVATLHRSGIAMTHLGNEEGSSGSLAFDLGYVDEARMLAQGLIEQARQSGAGTLVTFSAAALSAFRSVHPRFGLSFGPMRVLHITEYLWELVEQGRLSLAPLPDLKGRPVAYHDPCKLGRLSEPRQTQDSGLDNRMSGILVSRTPSALRFGNGGCYEAPRALLRAMGVDLVELERHHASSYCCGACGGVRETVPEAAALAARNRLAELQDSTASILVSACAGCTGHLAEHAGSVGRAVQIQDLLGLLAQALRPVPALAG</sequence>
<feature type="domain" description="Cysteine-rich" evidence="6">
    <location>
        <begin position="335"/>
        <end position="405"/>
    </location>
</feature>
<keyword evidence="2" id="KW-0479">Metal-binding</keyword>
<keyword evidence="9" id="KW-1185">Reference proteome</keyword>
<dbReference type="Proteomes" id="UP000324927">
    <property type="component" value="Unassembled WGS sequence"/>
</dbReference>
<proteinExistence type="predicted"/>
<dbReference type="OrthoDB" id="9794954at2"/>
<keyword evidence="1" id="KW-0004">4Fe-4S</keyword>
<dbReference type="RefSeq" id="WP_149233789.1">
    <property type="nucleotide sequence ID" value="NZ_JALJXJ010000013.1"/>
</dbReference>
<gene>
    <name evidence="8" type="ORF">FZ942_24965</name>
</gene>
<evidence type="ECO:0000256" key="3">
    <source>
        <dbReference type="ARBA" id="ARBA00023002"/>
    </source>
</evidence>
<dbReference type="GO" id="GO:0016491">
    <property type="term" value="F:oxidoreductase activity"/>
    <property type="evidence" value="ECO:0007669"/>
    <property type="project" value="UniProtKB-KW"/>
</dbReference>
<evidence type="ECO:0000313" key="8">
    <source>
        <dbReference type="EMBL" id="KAA0593192.1"/>
    </source>
</evidence>
<evidence type="ECO:0000259" key="6">
    <source>
        <dbReference type="Pfam" id="PF02754"/>
    </source>
</evidence>
<dbReference type="Pfam" id="PF02754">
    <property type="entry name" value="CCG"/>
    <property type="match status" value="1"/>
</dbReference>
<feature type="domain" description="4Fe-4S ferredoxin-type" evidence="7">
    <location>
        <begin position="14"/>
        <end position="91"/>
    </location>
</feature>
<keyword evidence="5" id="KW-0411">Iron-sulfur</keyword>
<comment type="caution">
    <text evidence="8">The sequence shown here is derived from an EMBL/GenBank/DDBJ whole genome shotgun (WGS) entry which is preliminary data.</text>
</comment>
<dbReference type="EMBL" id="VTTN01000012">
    <property type="protein sequence ID" value="KAA0593192.1"/>
    <property type="molecule type" value="Genomic_DNA"/>
</dbReference>
<dbReference type="GO" id="GO:0005886">
    <property type="term" value="C:plasma membrane"/>
    <property type="evidence" value="ECO:0007669"/>
    <property type="project" value="TreeGrafter"/>
</dbReference>